<evidence type="ECO:0000313" key="2">
    <source>
        <dbReference type="EMBL" id="KAJ6843201.1"/>
    </source>
</evidence>
<dbReference type="AlphaFoldDB" id="A0AAX6HR99"/>
<accession>A0AAX6HR99</accession>
<name>A0AAX6HR99_IRIPA</name>
<keyword evidence="3" id="KW-1185">Reference proteome</keyword>
<proteinExistence type="predicted"/>
<protein>
    <submittedName>
        <fullName evidence="2">Uncharacterized protein</fullName>
    </submittedName>
</protein>
<reference evidence="2" key="2">
    <citation type="submission" date="2023-04" db="EMBL/GenBank/DDBJ databases">
        <authorList>
            <person name="Bruccoleri R.E."/>
            <person name="Oakeley E.J."/>
            <person name="Faust A.-M."/>
            <person name="Dessus-Babus S."/>
            <person name="Altorfer M."/>
            <person name="Burckhardt D."/>
            <person name="Oertli M."/>
            <person name="Naumann U."/>
            <person name="Petersen F."/>
            <person name="Wong J."/>
        </authorList>
    </citation>
    <scope>NUCLEOTIDE SEQUENCE</scope>
    <source>
        <strain evidence="2">GSM-AAB239-AS_SAM_17_03QT</strain>
        <tissue evidence="2">Leaf</tissue>
    </source>
</reference>
<dbReference type="Proteomes" id="UP001140949">
    <property type="component" value="Unassembled WGS sequence"/>
</dbReference>
<organism evidence="2 3">
    <name type="scientific">Iris pallida</name>
    <name type="common">Sweet iris</name>
    <dbReference type="NCBI Taxonomy" id="29817"/>
    <lineage>
        <taxon>Eukaryota</taxon>
        <taxon>Viridiplantae</taxon>
        <taxon>Streptophyta</taxon>
        <taxon>Embryophyta</taxon>
        <taxon>Tracheophyta</taxon>
        <taxon>Spermatophyta</taxon>
        <taxon>Magnoliopsida</taxon>
        <taxon>Liliopsida</taxon>
        <taxon>Asparagales</taxon>
        <taxon>Iridaceae</taxon>
        <taxon>Iridoideae</taxon>
        <taxon>Irideae</taxon>
        <taxon>Iris</taxon>
    </lineage>
</organism>
<evidence type="ECO:0000313" key="3">
    <source>
        <dbReference type="Proteomes" id="UP001140949"/>
    </source>
</evidence>
<comment type="caution">
    <text evidence="2">The sequence shown here is derived from an EMBL/GenBank/DDBJ whole genome shotgun (WGS) entry which is preliminary data.</text>
</comment>
<gene>
    <name evidence="2" type="ORF">M6B38_300745</name>
    <name evidence="1" type="ORF">M6B38_335405</name>
</gene>
<dbReference type="EMBL" id="JANAVB010014413">
    <property type="protein sequence ID" value="KAJ6834362.1"/>
    <property type="molecule type" value="Genomic_DNA"/>
</dbReference>
<evidence type="ECO:0000313" key="1">
    <source>
        <dbReference type="EMBL" id="KAJ6834362.1"/>
    </source>
</evidence>
<sequence>MFSLGITEGIRIISFLNNHFSNHCTKGTIDPHSLVSLMVYVKTLRKPIVLALVVLLVHLTRDWSDDLFMCISFKNDPFV</sequence>
<reference evidence="2" key="1">
    <citation type="journal article" date="2023" name="GigaByte">
        <title>Genome assembly of the bearded iris, Iris pallida Lam.</title>
        <authorList>
            <person name="Bruccoleri R.E."/>
            <person name="Oakeley E.J."/>
            <person name="Faust A.M.E."/>
            <person name="Altorfer M."/>
            <person name="Dessus-Babus S."/>
            <person name="Burckhardt D."/>
            <person name="Oertli M."/>
            <person name="Naumann U."/>
            <person name="Petersen F."/>
            <person name="Wong J."/>
        </authorList>
    </citation>
    <scope>NUCLEOTIDE SEQUENCE</scope>
    <source>
        <strain evidence="2">GSM-AAB239-AS_SAM_17_03QT</strain>
    </source>
</reference>
<dbReference type="EMBL" id="JANAVB010007397">
    <property type="protein sequence ID" value="KAJ6843201.1"/>
    <property type="molecule type" value="Genomic_DNA"/>
</dbReference>